<dbReference type="InterPro" id="IPR015797">
    <property type="entry name" value="NUDIX_hydrolase-like_dom_sf"/>
</dbReference>
<name>A0ABU0IP07_9CAUL</name>
<gene>
    <name evidence="4" type="ORF">QO010_001507</name>
</gene>
<dbReference type="Proteomes" id="UP001228905">
    <property type="component" value="Unassembled WGS sequence"/>
</dbReference>
<dbReference type="RefSeq" id="WP_307347883.1">
    <property type="nucleotide sequence ID" value="NZ_JAUSVS010000002.1"/>
</dbReference>
<protein>
    <submittedName>
        <fullName evidence="4">8-oxo-dGTP diphosphatase</fullName>
        <ecNumber evidence="4">3.6.1.55</ecNumber>
    </submittedName>
</protein>
<dbReference type="PROSITE" id="PS00893">
    <property type="entry name" value="NUDIX_BOX"/>
    <property type="match status" value="1"/>
</dbReference>
<dbReference type="PROSITE" id="PS51462">
    <property type="entry name" value="NUDIX"/>
    <property type="match status" value="1"/>
</dbReference>
<dbReference type="SUPFAM" id="SSF55811">
    <property type="entry name" value="Nudix"/>
    <property type="match status" value="1"/>
</dbReference>
<dbReference type="InterPro" id="IPR020084">
    <property type="entry name" value="NUDIX_hydrolase_CS"/>
</dbReference>
<keyword evidence="2 4" id="KW-0378">Hydrolase</keyword>
<dbReference type="PANTHER" id="PTHR21340:SF0">
    <property type="entry name" value="BIS(5'-NUCLEOSYL)-TETRAPHOSPHATASE [ASYMMETRICAL]"/>
    <property type="match status" value="1"/>
</dbReference>
<dbReference type="GO" id="GO:0035539">
    <property type="term" value="F:8-oxo-7,8-dihydrodeoxyguanosine triphosphate pyrophosphatase activity"/>
    <property type="evidence" value="ECO:0007669"/>
    <property type="project" value="UniProtKB-EC"/>
</dbReference>
<dbReference type="EMBL" id="JAUSVS010000002">
    <property type="protein sequence ID" value="MDQ0463736.1"/>
    <property type="molecule type" value="Genomic_DNA"/>
</dbReference>
<evidence type="ECO:0000256" key="1">
    <source>
        <dbReference type="ARBA" id="ARBA00001946"/>
    </source>
</evidence>
<evidence type="ECO:0000313" key="4">
    <source>
        <dbReference type="EMBL" id="MDQ0463736.1"/>
    </source>
</evidence>
<dbReference type="Gene3D" id="3.90.79.10">
    <property type="entry name" value="Nucleoside Triphosphate Pyrophosphohydrolase"/>
    <property type="match status" value="1"/>
</dbReference>
<comment type="cofactor">
    <cofactor evidence="1">
        <name>Mg(2+)</name>
        <dbReference type="ChEBI" id="CHEBI:18420"/>
    </cofactor>
</comment>
<evidence type="ECO:0000256" key="2">
    <source>
        <dbReference type="ARBA" id="ARBA00022801"/>
    </source>
</evidence>
<dbReference type="InterPro" id="IPR051325">
    <property type="entry name" value="Nudix_hydrolase_domain"/>
</dbReference>
<organism evidence="4 5">
    <name type="scientific">Caulobacter ginsengisoli</name>
    <dbReference type="NCBI Taxonomy" id="400775"/>
    <lineage>
        <taxon>Bacteria</taxon>
        <taxon>Pseudomonadati</taxon>
        <taxon>Pseudomonadota</taxon>
        <taxon>Alphaproteobacteria</taxon>
        <taxon>Caulobacterales</taxon>
        <taxon>Caulobacteraceae</taxon>
        <taxon>Caulobacter</taxon>
    </lineage>
</organism>
<reference evidence="4 5" key="1">
    <citation type="submission" date="2023-07" db="EMBL/GenBank/DDBJ databases">
        <title>Genomic Encyclopedia of Type Strains, Phase IV (KMG-IV): sequencing the most valuable type-strain genomes for metagenomic binning, comparative biology and taxonomic classification.</title>
        <authorList>
            <person name="Goeker M."/>
        </authorList>
    </citation>
    <scope>NUCLEOTIDE SEQUENCE [LARGE SCALE GENOMIC DNA]</scope>
    <source>
        <strain evidence="4 5">DSM 18695</strain>
    </source>
</reference>
<accession>A0ABU0IP07</accession>
<evidence type="ECO:0000313" key="5">
    <source>
        <dbReference type="Proteomes" id="UP001228905"/>
    </source>
</evidence>
<sequence length="152" mass="16579">MLQFGEPEPGVVYAARPAAFGIAEREGKIAVVRVRPEGGGDWLDLPGGAVDPGEDELDALVREFGEEAGLVVRPGKELVRVAIYFRKADNEPVNNQGGVYAVEVTGEDPALKIEADHQLVWIDPTEAVKRLRHDSHAWAVASWLRRTGRGDD</sequence>
<comment type="caution">
    <text evidence="4">The sequence shown here is derived from an EMBL/GenBank/DDBJ whole genome shotgun (WGS) entry which is preliminary data.</text>
</comment>
<keyword evidence="5" id="KW-1185">Reference proteome</keyword>
<dbReference type="Pfam" id="PF00293">
    <property type="entry name" value="NUDIX"/>
    <property type="match status" value="1"/>
</dbReference>
<dbReference type="EC" id="3.6.1.55" evidence="4"/>
<dbReference type="PANTHER" id="PTHR21340">
    <property type="entry name" value="DIADENOSINE 5,5-P1,P4-TETRAPHOSPHATE PYROPHOSPHOHYDROLASE MUTT"/>
    <property type="match status" value="1"/>
</dbReference>
<evidence type="ECO:0000259" key="3">
    <source>
        <dbReference type="PROSITE" id="PS51462"/>
    </source>
</evidence>
<feature type="domain" description="Nudix hydrolase" evidence="3">
    <location>
        <begin position="14"/>
        <end position="146"/>
    </location>
</feature>
<proteinExistence type="predicted"/>
<dbReference type="InterPro" id="IPR000086">
    <property type="entry name" value="NUDIX_hydrolase_dom"/>
</dbReference>